<dbReference type="WBParaSite" id="nRc.2.0.1.t03335-RA">
    <property type="protein sequence ID" value="nRc.2.0.1.t03335-RA"/>
    <property type="gene ID" value="nRc.2.0.1.g03335"/>
</dbReference>
<evidence type="ECO:0000313" key="2">
    <source>
        <dbReference type="WBParaSite" id="nRc.2.0.1.t03335-RA"/>
    </source>
</evidence>
<organism evidence="1 2">
    <name type="scientific">Romanomermis culicivorax</name>
    <name type="common">Nematode worm</name>
    <dbReference type="NCBI Taxonomy" id="13658"/>
    <lineage>
        <taxon>Eukaryota</taxon>
        <taxon>Metazoa</taxon>
        <taxon>Ecdysozoa</taxon>
        <taxon>Nematoda</taxon>
        <taxon>Enoplea</taxon>
        <taxon>Dorylaimia</taxon>
        <taxon>Mermithida</taxon>
        <taxon>Mermithoidea</taxon>
        <taxon>Mermithidae</taxon>
        <taxon>Romanomermis</taxon>
    </lineage>
</organism>
<keyword evidence="1" id="KW-1185">Reference proteome</keyword>
<reference evidence="2" key="1">
    <citation type="submission" date="2022-11" db="UniProtKB">
        <authorList>
            <consortium name="WormBaseParasite"/>
        </authorList>
    </citation>
    <scope>IDENTIFICATION</scope>
</reference>
<sequence length="75" mass="8106">MTALFDSGKIFPNSSFAVWVKLSGNWTSNSTIKSPRFDGCFDNGNPWPGIRLVHLGFMTSLIGNGMDKPGVKVGT</sequence>
<accession>A0A915HPE1</accession>
<evidence type="ECO:0000313" key="1">
    <source>
        <dbReference type="Proteomes" id="UP000887565"/>
    </source>
</evidence>
<proteinExistence type="predicted"/>
<name>A0A915HPE1_ROMCU</name>
<dbReference type="Proteomes" id="UP000887565">
    <property type="component" value="Unplaced"/>
</dbReference>
<dbReference type="AlphaFoldDB" id="A0A915HPE1"/>
<protein>
    <submittedName>
        <fullName evidence="2">Uncharacterized protein</fullName>
    </submittedName>
</protein>